<evidence type="ECO:0000313" key="5">
    <source>
        <dbReference type="Proteomes" id="UP000662857"/>
    </source>
</evidence>
<evidence type="ECO:0000313" key="4">
    <source>
        <dbReference type="EMBL" id="QSB12681.1"/>
    </source>
</evidence>
<dbReference type="KEGG" id="nhy:JQS43_13320"/>
<dbReference type="PANTHER" id="PTHR34580:SF1">
    <property type="entry name" value="PROTEIN PAFC"/>
    <property type="match status" value="1"/>
</dbReference>
<protein>
    <submittedName>
        <fullName evidence="4">WYL domain-containing protein</fullName>
    </submittedName>
</protein>
<feature type="domain" description="WCX" evidence="3">
    <location>
        <begin position="240"/>
        <end position="310"/>
    </location>
</feature>
<dbReference type="PIRSF" id="PIRSF016838">
    <property type="entry name" value="PafC"/>
    <property type="match status" value="1"/>
</dbReference>
<feature type="domain" description="WYL" evidence="1">
    <location>
        <begin position="143"/>
        <end position="212"/>
    </location>
</feature>
<proteinExistence type="predicted"/>
<dbReference type="InterPro" id="IPR051534">
    <property type="entry name" value="CBASS_pafABC_assoc_protein"/>
</dbReference>
<evidence type="ECO:0000259" key="1">
    <source>
        <dbReference type="Pfam" id="PF13280"/>
    </source>
</evidence>
<dbReference type="AlphaFoldDB" id="A0A895Y5K0"/>
<evidence type="ECO:0000259" key="2">
    <source>
        <dbReference type="Pfam" id="PF19187"/>
    </source>
</evidence>
<evidence type="ECO:0000259" key="3">
    <source>
        <dbReference type="Pfam" id="PF25583"/>
    </source>
</evidence>
<name>A0A895Y5K0_9ACTN</name>
<dbReference type="Pfam" id="PF19187">
    <property type="entry name" value="HTH_PafC"/>
    <property type="match status" value="1"/>
</dbReference>
<reference evidence="4" key="1">
    <citation type="submission" date="2021-02" db="EMBL/GenBank/DDBJ databases">
        <title>Natrosporangium hydrolyticum gen. nov., sp. nov, a haloalkaliphilic actinobacterium from a soda solonchak soil.</title>
        <authorList>
            <person name="Sorokin D.Y."/>
            <person name="Khijniak T.V."/>
            <person name="Zakharycheva A.P."/>
            <person name="Boueva O.V."/>
            <person name="Ariskina E.V."/>
            <person name="Hahnke R.L."/>
            <person name="Bunk B."/>
            <person name="Sproer C."/>
            <person name="Schumann P."/>
            <person name="Evtushenko L.I."/>
            <person name="Kublanov I.V."/>
        </authorList>
    </citation>
    <scope>NUCLEOTIDE SEQUENCE</scope>
    <source>
        <strain evidence="4">DSM 106523</strain>
    </source>
</reference>
<dbReference type="EMBL" id="CP070499">
    <property type="protein sequence ID" value="QSB12681.1"/>
    <property type="molecule type" value="Genomic_DNA"/>
</dbReference>
<sequence>MSGRPTGRAAAGWLTRLLNLVPYLQARPGIPIAEAAADLGVTPQQLRDDLELLWVCGLPGYGPGDLIDMVFDGDRVSITYDAGMDRPLRLTPDEAVALLVALRMLAETPGVADRGPIDRALAKIEAVVGEAPPVAVAQLERTEALERVRDAVGQGNALEITYYSATSDRTTVRVVDPVRVMVVGRFGYLEAWCRRAGEVRRFRVDRIDELRVLDEPAAPPAAAGPLPARVFQPTAQSPLVTLRVGRSARWIAEYYPCETVDDSAEEWLISLRASDLDWARRLVLRLGPEVTVVAPGALAQAVRDEATAALEAYATPTGLATRVGHAG</sequence>
<feature type="domain" description="PafC HTH" evidence="2">
    <location>
        <begin position="14"/>
        <end position="125"/>
    </location>
</feature>
<keyword evidence="5" id="KW-1185">Reference proteome</keyword>
<dbReference type="PROSITE" id="PS52050">
    <property type="entry name" value="WYL"/>
    <property type="match status" value="1"/>
</dbReference>
<dbReference type="PANTHER" id="PTHR34580">
    <property type="match status" value="1"/>
</dbReference>
<gene>
    <name evidence="4" type="ORF">JQS43_13320</name>
</gene>
<dbReference type="RefSeq" id="WP_239674723.1">
    <property type="nucleotide sequence ID" value="NZ_CP070499.1"/>
</dbReference>
<dbReference type="InterPro" id="IPR043839">
    <property type="entry name" value="PafC_HTH"/>
</dbReference>
<dbReference type="InterPro" id="IPR057727">
    <property type="entry name" value="WCX_dom"/>
</dbReference>
<organism evidence="4 5">
    <name type="scientific">Natronosporangium hydrolyticum</name>
    <dbReference type="NCBI Taxonomy" id="2811111"/>
    <lineage>
        <taxon>Bacteria</taxon>
        <taxon>Bacillati</taxon>
        <taxon>Actinomycetota</taxon>
        <taxon>Actinomycetes</taxon>
        <taxon>Micromonosporales</taxon>
        <taxon>Micromonosporaceae</taxon>
        <taxon>Natronosporangium</taxon>
    </lineage>
</organism>
<accession>A0A895Y5K0</accession>
<dbReference type="Proteomes" id="UP000662857">
    <property type="component" value="Chromosome"/>
</dbReference>
<dbReference type="Pfam" id="PF13280">
    <property type="entry name" value="WYL"/>
    <property type="match status" value="1"/>
</dbReference>
<dbReference type="Pfam" id="PF25583">
    <property type="entry name" value="WCX"/>
    <property type="match status" value="1"/>
</dbReference>
<dbReference type="InterPro" id="IPR028349">
    <property type="entry name" value="PafC-like"/>
</dbReference>
<dbReference type="InterPro" id="IPR026881">
    <property type="entry name" value="WYL_dom"/>
</dbReference>